<feature type="region of interest" description="Disordered" evidence="2">
    <location>
        <begin position="1"/>
        <end position="21"/>
    </location>
</feature>
<comment type="catalytic activity">
    <reaction evidence="1">
        <text>O-phospho-L-threonyl-[protein] + H2O = L-threonyl-[protein] + phosphate</text>
        <dbReference type="Rhea" id="RHEA:47004"/>
        <dbReference type="Rhea" id="RHEA-COMP:11060"/>
        <dbReference type="Rhea" id="RHEA-COMP:11605"/>
        <dbReference type="ChEBI" id="CHEBI:15377"/>
        <dbReference type="ChEBI" id="CHEBI:30013"/>
        <dbReference type="ChEBI" id="CHEBI:43474"/>
        <dbReference type="ChEBI" id="CHEBI:61977"/>
        <dbReference type="EC" id="3.1.3.16"/>
    </reaction>
</comment>
<keyword evidence="1" id="KW-0479">Metal-binding</keyword>
<keyword evidence="1" id="KW-0460">Magnesium</keyword>
<dbReference type="InterPro" id="IPR036457">
    <property type="entry name" value="PPM-type-like_dom_sf"/>
</dbReference>
<dbReference type="EC" id="3.1.3.16" evidence="1"/>
<keyword evidence="1" id="KW-0378">Hydrolase</keyword>
<feature type="compositionally biased region" description="Polar residues" evidence="2">
    <location>
        <begin position="122"/>
        <end position="133"/>
    </location>
</feature>
<keyword evidence="5" id="KW-1185">Reference proteome</keyword>
<evidence type="ECO:0000313" key="4">
    <source>
        <dbReference type="EMBL" id="KAF5829895.1"/>
    </source>
</evidence>
<dbReference type="PANTHER" id="PTHR12320:SF1">
    <property type="entry name" value="PROTEIN PHOSPHATASE PTC7 HOMOLOG"/>
    <property type="match status" value="1"/>
</dbReference>
<dbReference type="InterPro" id="IPR001932">
    <property type="entry name" value="PPM-type_phosphatase-like_dom"/>
</dbReference>
<sequence length="442" mass="46179">MPSSGTGFYNQRLPSSSSTASGSMLAAFGCSAKPFSNVSAGSSVPPLASPPSPLHSFPRLATAALPSRLQQDICGGGKQQSIVLAPPLRMTAARRLLSTSKAAASPVSTSSEEGGQGEGTPAATQENPQSQQAHGHLGPYALIGGAYVLPHPEKMGKGGEDWFFVSDTMRALGVADGVGGWAEVGVDAGAYARQLMANAKQIADTLTADGSAEYEKQWRIGNDPTPTLDNPNEPALQQTILEKAYAETKVRGSSTASIVVLANKKLFASNLGDSGFMIIRDGQVVFHSPSQQHGFNFPFQIGSFDSMSDSPTASQKFSVPVQLGDVIVLGTDGLWDNCFDEEITAVIKYCVGQQGSMSMDKVAQVLAFYARHRASDPKYASPFAYAAFQADLAYMGGKLDDITVVVARVAATEEVASTPVPGSGGFDFRLNPVGGSAPASKL</sequence>
<comment type="catalytic activity">
    <reaction evidence="1">
        <text>O-phospho-L-seryl-[protein] + H2O = L-seryl-[protein] + phosphate</text>
        <dbReference type="Rhea" id="RHEA:20629"/>
        <dbReference type="Rhea" id="RHEA-COMP:9863"/>
        <dbReference type="Rhea" id="RHEA-COMP:11604"/>
        <dbReference type="ChEBI" id="CHEBI:15377"/>
        <dbReference type="ChEBI" id="CHEBI:29999"/>
        <dbReference type="ChEBI" id="CHEBI:43474"/>
        <dbReference type="ChEBI" id="CHEBI:83421"/>
        <dbReference type="EC" id="3.1.3.16"/>
    </reaction>
</comment>
<comment type="cofactor">
    <cofactor evidence="1">
        <name>Mg(2+)</name>
        <dbReference type="ChEBI" id="CHEBI:18420"/>
    </cofactor>
</comment>
<gene>
    <name evidence="4" type="ORF">DUNSADRAFT_15338</name>
</gene>
<feature type="compositionally biased region" description="Polar residues" evidence="2">
    <location>
        <begin position="1"/>
        <end position="14"/>
    </location>
</feature>
<evidence type="ECO:0000259" key="3">
    <source>
        <dbReference type="PROSITE" id="PS51746"/>
    </source>
</evidence>
<feature type="region of interest" description="Disordered" evidence="2">
    <location>
        <begin position="99"/>
        <end position="136"/>
    </location>
</feature>
<evidence type="ECO:0000313" key="5">
    <source>
        <dbReference type="Proteomes" id="UP000815325"/>
    </source>
</evidence>
<name>A0ABQ7G5K7_DUNSA</name>
<feature type="domain" description="PPM-type phosphatase" evidence="3">
    <location>
        <begin position="146"/>
        <end position="409"/>
    </location>
</feature>
<dbReference type="SUPFAM" id="SSF81606">
    <property type="entry name" value="PP2C-like"/>
    <property type="match status" value="1"/>
</dbReference>
<dbReference type="Gene3D" id="3.60.40.10">
    <property type="entry name" value="PPM-type phosphatase domain"/>
    <property type="match status" value="2"/>
</dbReference>
<dbReference type="Proteomes" id="UP000815325">
    <property type="component" value="Unassembled WGS sequence"/>
</dbReference>
<keyword evidence="1" id="KW-0904">Protein phosphatase</keyword>
<comment type="caution">
    <text evidence="4">The sequence shown here is derived from an EMBL/GenBank/DDBJ whole genome shotgun (WGS) entry which is preliminary data.</text>
</comment>
<dbReference type="InterPro" id="IPR039123">
    <property type="entry name" value="PPTC7"/>
</dbReference>
<keyword evidence="1" id="KW-0464">Manganese</keyword>
<protein>
    <recommendedName>
        <fullName evidence="1">Protein phosphatase</fullName>
        <ecNumber evidence="1">3.1.3.16</ecNumber>
    </recommendedName>
</protein>
<evidence type="ECO:0000256" key="2">
    <source>
        <dbReference type="SAM" id="MobiDB-lite"/>
    </source>
</evidence>
<accession>A0ABQ7G5K7</accession>
<comment type="similarity">
    <text evidence="1">Belongs to the PP2C family.</text>
</comment>
<comment type="cofactor">
    <cofactor evidence="1">
        <name>Mn(2+)</name>
        <dbReference type="ChEBI" id="CHEBI:29035"/>
    </cofactor>
</comment>
<dbReference type="SMART" id="SM00331">
    <property type="entry name" value="PP2C_SIG"/>
    <property type="match status" value="1"/>
</dbReference>
<dbReference type="SMART" id="SM00332">
    <property type="entry name" value="PP2Cc"/>
    <property type="match status" value="1"/>
</dbReference>
<evidence type="ECO:0000256" key="1">
    <source>
        <dbReference type="RuleBase" id="RU366020"/>
    </source>
</evidence>
<proteinExistence type="inferred from homology"/>
<dbReference type="PROSITE" id="PS51746">
    <property type="entry name" value="PPM_2"/>
    <property type="match status" value="1"/>
</dbReference>
<organism evidence="4 5">
    <name type="scientific">Dunaliella salina</name>
    <name type="common">Green alga</name>
    <name type="synonym">Protococcus salinus</name>
    <dbReference type="NCBI Taxonomy" id="3046"/>
    <lineage>
        <taxon>Eukaryota</taxon>
        <taxon>Viridiplantae</taxon>
        <taxon>Chlorophyta</taxon>
        <taxon>core chlorophytes</taxon>
        <taxon>Chlorophyceae</taxon>
        <taxon>CS clade</taxon>
        <taxon>Chlamydomonadales</taxon>
        <taxon>Dunaliellaceae</taxon>
        <taxon>Dunaliella</taxon>
    </lineage>
</organism>
<reference evidence="4" key="1">
    <citation type="submission" date="2017-08" db="EMBL/GenBank/DDBJ databases">
        <authorList>
            <person name="Polle J.E."/>
            <person name="Barry K."/>
            <person name="Cushman J."/>
            <person name="Schmutz J."/>
            <person name="Tran D."/>
            <person name="Hathwaick L.T."/>
            <person name="Yim W.C."/>
            <person name="Jenkins J."/>
            <person name="Mckie-Krisberg Z.M."/>
            <person name="Prochnik S."/>
            <person name="Lindquist E."/>
            <person name="Dockter R.B."/>
            <person name="Adam C."/>
            <person name="Molina H."/>
            <person name="Bunkerborg J."/>
            <person name="Jin E."/>
            <person name="Buchheim M."/>
            <person name="Magnuson J."/>
        </authorList>
    </citation>
    <scope>NUCLEOTIDE SEQUENCE</scope>
    <source>
        <strain evidence="4">CCAP 19/18</strain>
    </source>
</reference>
<dbReference type="PANTHER" id="PTHR12320">
    <property type="entry name" value="PROTEIN PHOSPHATASE 2C"/>
    <property type="match status" value="1"/>
</dbReference>
<dbReference type="EMBL" id="MU070103">
    <property type="protein sequence ID" value="KAF5829895.1"/>
    <property type="molecule type" value="Genomic_DNA"/>
</dbReference>